<accession>A0ABX0K8V4</accession>
<evidence type="ECO:0000256" key="3">
    <source>
        <dbReference type="HAMAP-Rule" id="MF_00649"/>
    </source>
</evidence>
<keyword evidence="1 3" id="KW-0479">Metal-binding</keyword>
<name>A0ABX0K8V4_9PROT</name>
<dbReference type="PANTHER" id="PTHR36150:SF1">
    <property type="entry name" value="DNA GYRASE INHIBITOR YACG"/>
    <property type="match status" value="1"/>
</dbReference>
<feature type="binding site" evidence="3">
    <location>
        <position position="7"/>
    </location>
    <ligand>
        <name>Zn(2+)</name>
        <dbReference type="ChEBI" id="CHEBI:29105"/>
    </ligand>
</feature>
<reference evidence="5 6" key="1">
    <citation type="journal article" date="2020" name="Int. J. Syst. Evol. Microbiol.">
        <title>Novel acetic acid bacteria from cider fermentations: Acetobacter conturbans sp. nov. and Acetobacter fallax sp. nov.</title>
        <authorList>
            <person name="Sombolestani A.S."/>
            <person name="Cleenwerck I."/>
            <person name="Cnockaert M."/>
            <person name="Borremans W."/>
            <person name="Wieme A.D."/>
            <person name="De Vuyst L."/>
            <person name="Vandamme P."/>
        </authorList>
    </citation>
    <scope>NUCLEOTIDE SEQUENCE [LARGE SCALE GENOMIC DNA]</scope>
    <source>
        <strain evidence="5 6">LMG 1637</strain>
    </source>
</reference>
<dbReference type="HAMAP" id="MF_00649">
    <property type="entry name" value="DNA_gyrase_inhibitor_YacG"/>
    <property type="match status" value="1"/>
</dbReference>
<dbReference type="PANTHER" id="PTHR36150">
    <property type="entry name" value="DNA GYRASE INHIBITOR YACG"/>
    <property type="match status" value="1"/>
</dbReference>
<comment type="similarity">
    <text evidence="3">Belongs to the DNA gyrase inhibitor YacG family.</text>
</comment>
<feature type="compositionally biased region" description="Acidic residues" evidence="4">
    <location>
        <begin position="46"/>
        <end position="57"/>
    </location>
</feature>
<dbReference type="Gene3D" id="3.30.50.10">
    <property type="entry name" value="Erythroid Transcription Factor GATA-1, subunit A"/>
    <property type="match status" value="1"/>
</dbReference>
<comment type="cofactor">
    <cofactor evidence="3">
        <name>Zn(2+)</name>
        <dbReference type="ChEBI" id="CHEBI:29105"/>
    </cofactor>
    <text evidence="3">Binds 1 zinc ion.</text>
</comment>
<dbReference type="Proteomes" id="UP000615326">
    <property type="component" value="Unassembled WGS sequence"/>
</dbReference>
<proteinExistence type="inferred from homology"/>
<protein>
    <recommendedName>
        <fullName evidence="3">DNA gyrase inhibitor YacG</fullName>
    </recommendedName>
</protein>
<dbReference type="SUPFAM" id="SSF57716">
    <property type="entry name" value="Glucocorticoid receptor-like (DNA-binding domain)"/>
    <property type="match status" value="1"/>
</dbReference>
<dbReference type="InterPro" id="IPR005584">
    <property type="entry name" value="DNA_gyrase_inhibitor_YacG"/>
</dbReference>
<organism evidence="5 6">
    <name type="scientific">Acetobacter fallax</name>
    <dbReference type="NCBI Taxonomy" id="1737473"/>
    <lineage>
        <taxon>Bacteria</taxon>
        <taxon>Pseudomonadati</taxon>
        <taxon>Pseudomonadota</taxon>
        <taxon>Alphaproteobacteria</taxon>
        <taxon>Acetobacterales</taxon>
        <taxon>Acetobacteraceae</taxon>
        <taxon>Acetobacter</taxon>
    </lineage>
</organism>
<evidence type="ECO:0000313" key="5">
    <source>
        <dbReference type="EMBL" id="NHO32845.1"/>
    </source>
</evidence>
<feature type="region of interest" description="Disordered" evidence="4">
    <location>
        <begin position="43"/>
        <end position="69"/>
    </location>
</feature>
<dbReference type="EMBL" id="WOSW01000016">
    <property type="protein sequence ID" value="NHO32845.1"/>
    <property type="molecule type" value="Genomic_DNA"/>
</dbReference>
<feature type="binding site" evidence="3">
    <location>
        <position position="22"/>
    </location>
    <ligand>
        <name>Zn(2+)</name>
        <dbReference type="ChEBI" id="CHEBI:29105"/>
    </ligand>
</feature>
<keyword evidence="2 3" id="KW-0862">Zinc</keyword>
<evidence type="ECO:0000256" key="2">
    <source>
        <dbReference type="ARBA" id="ARBA00022833"/>
    </source>
</evidence>
<evidence type="ECO:0000256" key="4">
    <source>
        <dbReference type="SAM" id="MobiDB-lite"/>
    </source>
</evidence>
<comment type="caution">
    <text evidence="5">The sequence shown here is derived from an EMBL/GenBank/DDBJ whole genome shotgun (WGS) entry which is preliminary data.</text>
</comment>
<comment type="subunit">
    <text evidence="3">Interacts with GyrB.</text>
</comment>
<sequence>MSKNQTCPICHKPTMAEFRPFCSRRCADIDLGRWFSQDYRVPGPFIDEEPETGSEENEQTRVDLGSRPG</sequence>
<keyword evidence="6" id="KW-1185">Reference proteome</keyword>
<comment type="function">
    <text evidence="3">Inhibits all the catalytic activities of DNA gyrase by preventing its interaction with DNA. Acts by binding directly to the C-terminal domain of GyrB, which probably disrupts DNA binding by the gyrase.</text>
</comment>
<gene>
    <name evidence="3 5" type="primary">yacG</name>
    <name evidence="5" type="ORF">GOB84_09810</name>
</gene>
<dbReference type="Pfam" id="PF03884">
    <property type="entry name" value="YacG"/>
    <property type="match status" value="1"/>
</dbReference>
<feature type="binding site" evidence="3">
    <location>
        <position position="26"/>
    </location>
    <ligand>
        <name>Zn(2+)</name>
        <dbReference type="ChEBI" id="CHEBI:29105"/>
    </ligand>
</feature>
<evidence type="ECO:0000256" key="1">
    <source>
        <dbReference type="ARBA" id="ARBA00022723"/>
    </source>
</evidence>
<feature type="binding site" evidence="3">
    <location>
        <position position="10"/>
    </location>
    <ligand>
        <name>Zn(2+)</name>
        <dbReference type="ChEBI" id="CHEBI:29105"/>
    </ligand>
</feature>
<dbReference type="InterPro" id="IPR013088">
    <property type="entry name" value="Znf_NHR/GATA"/>
</dbReference>
<evidence type="ECO:0000313" key="6">
    <source>
        <dbReference type="Proteomes" id="UP000615326"/>
    </source>
</evidence>